<reference evidence="2 3" key="1">
    <citation type="submission" date="2014-04" db="EMBL/GenBank/DDBJ databases">
        <authorList>
            <consortium name="DOE Joint Genome Institute"/>
            <person name="Kuo A."/>
            <person name="Kohler A."/>
            <person name="Nagy L.G."/>
            <person name="Floudas D."/>
            <person name="Copeland A."/>
            <person name="Barry K.W."/>
            <person name="Cichocki N."/>
            <person name="Veneault-Fourrey C."/>
            <person name="LaButti K."/>
            <person name="Lindquist E.A."/>
            <person name="Lipzen A."/>
            <person name="Lundell T."/>
            <person name="Morin E."/>
            <person name="Murat C."/>
            <person name="Sun H."/>
            <person name="Tunlid A."/>
            <person name="Henrissat B."/>
            <person name="Grigoriev I.V."/>
            <person name="Hibbett D.S."/>
            <person name="Martin F."/>
            <person name="Nordberg H.P."/>
            <person name="Cantor M.N."/>
            <person name="Hua S.X."/>
        </authorList>
    </citation>
    <scope>NUCLEOTIDE SEQUENCE [LARGE SCALE GENOMIC DNA]</scope>
    <source>
        <strain evidence="2 3">Foug A</strain>
    </source>
</reference>
<dbReference type="OrthoDB" id="2685257at2759"/>
<dbReference type="CDD" id="cd00303">
    <property type="entry name" value="retropepsin_like"/>
    <property type="match status" value="1"/>
</dbReference>
<keyword evidence="3" id="KW-1185">Reference proteome</keyword>
<feature type="region of interest" description="Disordered" evidence="1">
    <location>
        <begin position="262"/>
        <end position="282"/>
    </location>
</feature>
<protein>
    <recommendedName>
        <fullName evidence="4">Aspartic peptidase DDI1-type domain-containing protein</fullName>
    </recommendedName>
</protein>
<organism evidence="2 3">
    <name type="scientific">Scleroderma citrinum Foug A</name>
    <dbReference type="NCBI Taxonomy" id="1036808"/>
    <lineage>
        <taxon>Eukaryota</taxon>
        <taxon>Fungi</taxon>
        <taxon>Dikarya</taxon>
        <taxon>Basidiomycota</taxon>
        <taxon>Agaricomycotina</taxon>
        <taxon>Agaricomycetes</taxon>
        <taxon>Agaricomycetidae</taxon>
        <taxon>Boletales</taxon>
        <taxon>Sclerodermatineae</taxon>
        <taxon>Sclerodermataceae</taxon>
        <taxon>Scleroderma</taxon>
    </lineage>
</organism>
<dbReference type="HOGENOM" id="CLU_082820_0_0_1"/>
<gene>
    <name evidence="2" type="ORF">SCLCIDRAFT_19630</name>
</gene>
<dbReference type="Gene3D" id="2.40.70.10">
    <property type="entry name" value="Acid Proteases"/>
    <property type="match status" value="1"/>
</dbReference>
<dbReference type="Proteomes" id="UP000053989">
    <property type="component" value="Unassembled WGS sequence"/>
</dbReference>
<evidence type="ECO:0000313" key="3">
    <source>
        <dbReference type="Proteomes" id="UP000053989"/>
    </source>
</evidence>
<name>A0A0C3EPR4_9AGAM</name>
<dbReference type="InParanoid" id="A0A0C3EPR4"/>
<sequence>MASAHEHEEDTTEDLHTALARTTARIDFAGHPLQDMWGALMHIGKCTEQLQIELHCTVEELRMLDLRLGQARLSTGEEHCVYLQSDRSIIPDGPYVLGEYEAIRICNPMPQEDLPNGSGPQMMAMQPAAGSTDHVFRYTMCMDALMGPPGPRPLDDGRHCGSMTNFVSPAFATVAKLAAFTLESQLALQLGCVGSQSKITHGAHAPVCIGNITHDTYFNVANIDRYDCILGLLFLRNNRVHLNFGEDVLKIGGHLVPNSIEAEKRATPNAQGRVGRPRAAAH</sequence>
<dbReference type="AlphaFoldDB" id="A0A0C3EPR4"/>
<dbReference type="STRING" id="1036808.A0A0C3EPR4"/>
<evidence type="ECO:0000256" key="1">
    <source>
        <dbReference type="SAM" id="MobiDB-lite"/>
    </source>
</evidence>
<evidence type="ECO:0008006" key="4">
    <source>
        <dbReference type="Google" id="ProtNLM"/>
    </source>
</evidence>
<dbReference type="InterPro" id="IPR021109">
    <property type="entry name" value="Peptidase_aspartic_dom_sf"/>
</dbReference>
<accession>A0A0C3EPR4</accession>
<reference evidence="3" key="2">
    <citation type="submission" date="2015-01" db="EMBL/GenBank/DDBJ databases">
        <title>Evolutionary Origins and Diversification of the Mycorrhizal Mutualists.</title>
        <authorList>
            <consortium name="DOE Joint Genome Institute"/>
            <consortium name="Mycorrhizal Genomics Consortium"/>
            <person name="Kohler A."/>
            <person name="Kuo A."/>
            <person name="Nagy L.G."/>
            <person name="Floudas D."/>
            <person name="Copeland A."/>
            <person name="Barry K.W."/>
            <person name="Cichocki N."/>
            <person name="Veneault-Fourrey C."/>
            <person name="LaButti K."/>
            <person name="Lindquist E.A."/>
            <person name="Lipzen A."/>
            <person name="Lundell T."/>
            <person name="Morin E."/>
            <person name="Murat C."/>
            <person name="Riley R."/>
            <person name="Ohm R."/>
            <person name="Sun H."/>
            <person name="Tunlid A."/>
            <person name="Henrissat B."/>
            <person name="Grigoriev I.V."/>
            <person name="Hibbett D.S."/>
            <person name="Martin F."/>
        </authorList>
    </citation>
    <scope>NUCLEOTIDE SEQUENCE [LARGE SCALE GENOMIC DNA]</scope>
    <source>
        <strain evidence="3">Foug A</strain>
    </source>
</reference>
<dbReference type="EMBL" id="KN822006">
    <property type="protein sequence ID" value="KIM69851.1"/>
    <property type="molecule type" value="Genomic_DNA"/>
</dbReference>
<evidence type="ECO:0000313" key="2">
    <source>
        <dbReference type="EMBL" id="KIM69851.1"/>
    </source>
</evidence>
<proteinExistence type="predicted"/>